<dbReference type="EMBL" id="MGFX01000001">
    <property type="protein sequence ID" value="OGM15666.1"/>
    <property type="molecule type" value="Genomic_DNA"/>
</dbReference>
<feature type="transmembrane region" description="Helical" evidence="1">
    <location>
        <begin position="226"/>
        <end position="247"/>
    </location>
</feature>
<accession>A0A1F7XKY8</accession>
<feature type="transmembrane region" description="Helical" evidence="1">
    <location>
        <begin position="126"/>
        <end position="149"/>
    </location>
</feature>
<evidence type="ECO:0000256" key="1">
    <source>
        <dbReference type="SAM" id="Phobius"/>
    </source>
</evidence>
<dbReference type="AlphaFoldDB" id="A0A1F7XKY8"/>
<feature type="transmembrane region" description="Helical" evidence="1">
    <location>
        <begin position="181"/>
        <end position="214"/>
    </location>
</feature>
<name>A0A1F7XKY8_9BACT</name>
<keyword evidence="1" id="KW-0812">Transmembrane</keyword>
<evidence type="ECO:0000313" key="2">
    <source>
        <dbReference type="EMBL" id="OGM15666.1"/>
    </source>
</evidence>
<feature type="transmembrane region" description="Helical" evidence="1">
    <location>
        <begin position="319"/>
        <end position="337"/>
    </location>
</feature>
<keyword evidence="1" id="KW-1133">Transmembrane helix</keyword>
<sequence length="1234" mass="140322">MKKYLKLFQFLLPILAVLLIETLLFKSNYVSGTWLTGWDSTQPELNISEHFSRNLGAVWQEYRGLGVLDGMAHAANLVHTGYIWFLSQFLEASIVRYFFVFLMHGLGGLGIYYLVRFLFKKEVEPLKTLVASIASVFYLFNPATIQMFYAPLELFIIHFGFLPWLILTLLKYLESGKKKDLLLLFAVNLLAVSQAHVPTIFIVYAFFVAIVLAFHLIKNHKNNIKAAVLVIIVLFATNAFWGLPYIYSAYKNASTITSAKINELSNPEIVLRNEAFGDLKNVALMRGFSLDYEDWKGDNEFGYQMETWRNYWQKPPIELFGLVLFGLAIAGLTLAVLTKEKTVYPFIAIFAFSILNLGARIPLISTVRSLIWNYSPYYEEVFRFAFTKFATVYALSFAVLSAYALVRIFSFRILKSLSPILAIMFLAGLILESLPAFRGEFLYDKLKLEIPQEYFEAFNFFDKPENKGRVAILPQPTFWNWEYSRWGYRGSGFIWQGISSPLLHRSFDPWSSQNEGYYQEIADAIYRKDLADFENVLSKYRIRWILMDENIFQPGGWSEALYYDEVKSLINSSDRINEIQTFDSLSLYENHIFVGRNDEYIRGPKLVGSPTSDDFSYLRKDPNYYFGIDYINGTGIYHPFASVLSARPTDVRMEDGRLIWERDIKEGTAYIDLGPWVPLEGLAPVDLYASYQGGGSVKFRIVGLYPIIKLDGKVISETSEGDFTIPMSGSTEKILLSFGDNNYFEISKGASEQYVGAILLPQSTEISLKIYSVPDDIYFDLYPNFDGEEVRKCWEREGRETRTKATLIDGEINLTSRDATACIGARLPMEFTGPTLLSVTLEHESTTDTPPDTCLTKEGSPGCIGVSPFYQTGSSHDWAEVTTFYETQSGGVYWLDLLSRAKDEEGDESSISYKNVVVKTYPSVTQTGVRLEDSFAPKEGKIEIKDAKRISLELPLGKEQGLIKKEVWSQNRGGEEAENCSIFGTGEVKKKVDSSGITYESEDRGINCDHFVYSGLVQNQGYLLRIKGENRRGRSLKFVLNNHATHHNDLEDLVPTGSFDEYYALLPGTNPKGEYTFVPETRSFGPEKSVNFLEEIGFLPIPVNWMSRIVLVRGATSNPQNLRIKNITKVNTFFYSVETEGSGYIELSQAYEDGWIALANFQILPHYKINSWANGWLVENSKLKTQNSKIYIIFWPQLLEFLGFALLFAGLGFVLSTKEGVVDNETKNKYNYPV</sequence>
<reference evidence="2 3" key="1">
    <citation type="journal article" date="2016" name="Nat. Commun.">
        <title>Thousands of microbial genomes shed light on interconnected biogeochemical processes in an aquifer system.</title>
        <authorList>
            <person name="Anantharaman K."/>
            <person name="Brown C.T."/>
            <person name="Hug L.A."/>
            <person name="Sharon I."/>
            <person name="Castelle C.J."/>
            <person name="Probst A.J."/>
            <person name="Thomas B.C."/>
            <person name="Singh A."/>
            <person name="Wilkins M.J."/>
            <person name="Karaoz U."/>
            <person name="Brodie E.L."/>
            <person name="Williams K.H."/>
            <person name="Hubbard S.S."/>
            <person name="Banfield J.F."/>
        </authorList>
    </citation>
    <scope>NUCLEOTIDE SEQUENCE [LARGE SCALE GENOMIC DNA]</scope>
</reference>
<dbReference type="STRING" id="1802485.A2V97_02665"/>
<feature type="transmembrane region" description="Helical" evidence="1">
    <location>
        <begin position="384"/>
        <end position="405"/>
    </location>
</feature>
<dbReference type="Proteomes" id="UP000177382">
    <property type="component" value="Unassembled WGS sequence"/>
</dbReference>
<organism evidence="2 3">
    <name type="scientific">Candidatus Woesebacteria bacterium RBG_16_42_24</name>
    <dbReference type="NCBI Taxonomy" id="1802485"/>
    <lineage>
        <taxon>Bacteria</taxon>
        <taxon>Candidatus Woeseibacteriota</taxon>
    </lineage>
</organism>
<evidence type="ECO:0000313" key="3">
    <source>
        <dbReference type="Proteomes" id="UP000177382"/>
    </source>
</evidence>
<comment type="caution">
    <text evidence="2">The sequence shown here is derived from an EMBL/GenBank/DDBJ whole genome shotgun (WGS) entry which is preliminary data.</text>
</comment>
<keyword evidence="1" id="KW-0472">Membrane</keyword>
<gene>
    <name evidence="2" type="ORF">A2V97_02665</name>
</gene>
<proteinExistence type="predicted"/>
<feature type="transmembrane region" description="Helical" evidence="1">
    <location>
        <begin position="94"/>
        <end position="114"/>
    </location>
</feature>
<protein>
    <recommendedName>
        <fullName evidence="4">Membrane protein 6-pyruvoyl-tetrahydropterin synthase-related domain-containing protein</fullName>
    </recommendedName>
</protein>
<feature type="transmembrane region" description="Helical" evidence="1">
    <location>
        <begin position="1190"/>
        <end position="1215"/>
    </location>
</feature>
<evidence type="ECO:0008006" key="4">
    <source>
        <dbReference type="Google" id="ProtNLM"/>
    </source>
</evidence>
<feature type="transmembrane region" description="Helical" evidence="1">
    <location>
        <begin position="7"/>
        <end position="25"/>
    </location>
</feature>
<feature type="transmembrane region" description="Helical" evidence="1">
    <location>
        <begin position="417"/>
        <end position="437"/>
    </location>
</feature>
<feature type="transmembrane region" description="Helical" evidence="1">
    <location>
        <begin position="343"/>
        <end position="363"/>
    </location>
</feature>